<evidence type="ECO:0000313" key="3">
    <source>
        <dbReference type="Proteomes" id="UP000309561"/>
    </source>
</evidence>
<keyword evidence="1" id="KW-0812">Transmembrane</keyword>
<accession>A0A4U2Z3A4</accession>
<organism evidence="2 3">
    <name type="scientific">Sulfurimonas crateris</name>
    <dbReference type="NCBI Taxonomy" id="2574727"/>
    <lineage>
        <taxon>Bacteria</taxon>
        <taxon>Pseudomonadati</taxon>
        <taxon>Campylobacterota</taxon>
        <taxon>Epsilonproteobacteria</taxon>
        <taxon>Campylobacterales</taxon>
        <taxon>Sulfurimonadaceae</taxon>
        <taxon>Sulfurimonas</taxon>
    </lineage>
</organism>
<protein>
    <submittedName>
        <fullName evidence="2">Uncharacterized protein</fullName>
    </submittedName>
</protein>
<reference evidence="2 3" key="1">
    <citation type="submission" date="2019-04" db="EMBL/GenBank/DDBJ databases">
        <title>Sulfurimonas crateris sp. nov. a facultative anaerobic sulfur-oxidizing chemolithautotrophic bacterium isolated from a terrestrial mud vulcano.</title>
        <authorList>
            <person name="Ratnikova N.M."/>
            <person name="Slobodkin A.I."/>
            <person name="Merkel A.Y."/>
            <person name="Novikov A."/>
            <person name="Bonch-Osmolovskaya E.A."/>
            <person name="Slobodkina G.B."/>
        </authorList>
    </citation>
    <scope>NUCLEOTIDE SEQUENCE [LARGE SCALE GENOMIC DNA]</scope>
    <source>
        <strain evidence="2 3">SN118</strain>
    </source>
</reference>
<keyword evidence="1" id="KW-1133">Transmembrane helix</keyword>
<keyword evidence="1" id="KW-0472">Membrane</keyword>
<evidence type="ECO:0000313" key="2">
    <source>
        <dbReference type="EMBL" id="TKI68637.1"/>
    </source>
</evidence>
<sequence>MSLTVILIVAVLLSIAFHFIGVYAGAKKTVWLMIVLFWAAGINLAMSEIKPKGYKEIESMKGEYSDTDKLIEEAGESVSIYEMLAIKKSYNINKKK</sequence>
<keyword evidence="3" id="KW-1185">Reference proteome</keyword>
<name>A0A4U2Z3A4_9BACT</name>
<comment type="caution">
    <text evidence="2">The sequence shown here is derived from an EMBL/GenBank/DDBJ whole genome shotgun (WGS) entry which is preliminary data.</text>
</comment>
<evidence type="ECO:0000256" key="1">
    <source>
        <dbReference type="SAM" id="Phobius"/>
    </source>
</evidence>
<dbReference type="OrthoDB" id="5334825at2"/>
<gene>
    <name evidence="2" type="ORF">FCU45_09435</name>
</gene>
<feature type="transmembrane region" description="Helical" evidence="1">
    <location>
        <begin position="5"/>
        <end position="24"/>
    </location>
</feature>
<dbReference type="Proteomes" id="UP000309561">
    <property type="component" value="Unassembled WGS sequence"/>
</dbReference>
<dbReference type="RefSeq" id="WP_137014647.1">
    <property type="nucleotide sequence ID" value="NZ_SZPX01000007.1"/>
</dbReference>
<proteinExistence type="predicted"/>
<feature type="transmembrane region" description="Helical" evidence="1">
    <location>
        <begin position="30"/>
        <end position="46"/>
    </location>
</feature>
<dbReference type="AlphaFoldDB" id="A0A4U2Z3A4"/>
<dbReference type="EMBL" id="SZPX01000007">
    <property type="protein sequence ID" value="TKI68637.1"/>
    <property type="molecule type" value="Genomic_DNA"/>
</dbReference>